<dbReference type="AlphaFoldDB" id="A0A4R3ZXZ2"/>
<dbReference type="GO" id="GO:0008610">
    <property type="term" value="P:lipid biosynthetic process"/>
    <property type="evidence" value="ECO:0007669"/>
    <property type="project" value="UniProtKB-ARBA"/>
</dbReference>
<dbReference type="Proteomes" id="UP000295805">
    <property type="component" value="Unassembled WGS sequence"/>
</dbReference>
<protein>
    <submittedName>
        <fullName evidence="2">Linoleoyl-CoA desaturase</fullName>
    </submittedName>
</protein>
<dbReference type="PANTHER" id="PTHR19353:SF19">
    <property type="entry name" value="DELTA(5) FATTY ACID DESATURASE C-RELATED"/>
    <property type="match status" value="1"/>
</dbReference>
<proteinExistence type="predicted"/>
<dbReference type="InterPro" id="IPR012171">
    <property type="entry name" value="Fatty_acid_desaturase"/>
</dbReference>
<dbReference type="GO" id="GO:0016717">
    <property type="term" value="F:oxidoreductase activity, acting on paired donors, with oxidation of a pair of donors resulting in the reduction of molecular oxygen to two molecules of water"/>
    <property type="evidence" value="ECO:0007669"/>
    <property type="project" value="TreeGrafter"/>
</dbReference>
<name>A0A4R3ZXZ2_9ACTN</name>
<dbReference type="PANTHER" id="PTHR19353">
    <property type="entry name" value="FATTY ACID DESATURASE 2"/>
    <property type="match status" value="1"/>
</dbReference>
<reference evidence="2 3" key="1">
    <citation type="submission" date="2019-03" db="EMBL/GenBank/DDBJ databases">
        <title>Root nodule microbial communities of legume samples collected from USA, Mexico and Botswana.</title>
        <authorList>
            <person name="Hirsch A."/>
        </authorList>
    </citation>
    <scope>NUCLEOTIDE SEQUENCE [LARGE SCALE GENOMIC DNA]</scope>
    <source>
        <strain evidence="2 3">55</strain>
    </source>
</reference>
<feature type="domain" description="Fatty acid desaturase" evidence="1">
    <location>
        <begin position="80"/>
        <end position="345"/>
    </location>
</feature>
<dbReference type="Pfam" id="PF00487">
    <property type="entry name" value="FA_desaturase"/>
    <property type="match status" value="1"/>
</dbReference>
<sequence>MACSGAYRRYMAISAVREYAHLTADDVEAIGEELEAIRQDVVDSLGDRDRRYVQNTIRLQRGLVAGGRVVLLFSGYRPAWALGTGLLAAGKIIENMELGHNVMHGQWDWMNDPVIHSSSWEWDIVGTSEHWKATHNYHHHKYTNIVGMDDDVGYGVVRVTRDQPWHPPNSLNLVWNTMLAFAFQWGVGVQHLEIAPGTINSSGWDEQKKRIGQFLRKARRQVGKDYVWFPLLSGPNWKTTMTANMTANVIRNLWSNAVIFCGHFPDGADKFTLEDLENETQAQWYLRQMLGSANFTGSKLMHFMSGNLSFQIEHHLFPTIPSNRYAEVAEKVQDVCRRWDLPYTTGPLYKQYWQSWRTIAKLSLPNRFLKATADDAPETRSEKMFAGEPRTYETRDGRRAGLVTALKHHTNPRQLQRITRTV</sequence>
<gene>
    <name evidence="2" type="ORF">EDD19_103161</name>
</gene>
<evidence type="ECO:0000259" key="1">
    <source>
        <dbReference type="Pfam" id="PF00487"/>
    </source>
</evidence>
<evidence type="ECO:0000313" key="2">
    <source>
        <dbReference type="EMBL" id="TCW25813.1"/>
    </source>
</evidence>
<dbReference type="InterPro" id="IPR005804">
    <property type="entry name" value="FA_desaturase_dom"/>
</dbReference>
<organism evidence="2 3">
    <name type="scientific">Dietzia cinnamea</name>
    <dbReference type="NCBI Taxonomy" id="321318"/>
    <lineage>
        <taxon>Bacteria</taxon>
        <taxon>Bacillati</taxon>
        <taxon>Actinomycetota</taxon>
        <taxon>Actinomycetes</taxon>
        <taxon>Mycobacteriales</taxon>
        <taxon>Dietziaceae</taxon>
        <taxon>Dietzia</taxon>
    </lineage>
</organism>
<dbReference type="CDD" id="cd03506">
    <property type="entry name" value="Delta6-FADS-like"/>
    <property type="match status" value="1"/>
</dbReference>
<comment type="caution">
    <text evidence="2">The sequence shown here is derived from an EMBL/GenBank/DDBJ whole genome shotgun (WGS) entry which is preliminary data.</text>
</comment>
<accession>A0A4R3ZXZ2</accession>
<dbReference type="EMBL" id="SMCX01000003">
    <property type="protein sequence ID" value="TCW25813.1"/>
    <property type="molecule type" value="Genomic_DNA"/>
</dbReference>
<evidence type="ECO:0000313" key="3">
    <source>
        <dbReference type="Proteomes" id="UP000295805"/>
    </source>
</evidence>
<dbReference type="GO" id="GO:0016020">
    <property type="term" value="C:membrane"/>
    <property type="evidence" value="ECO:0007669"/>
    <property type="project" value="TreeGrafter"/>
</dbReference>